<dbReference type="InterPro" id="IPR012854">
    <property type="entry name" value="Cu_amine_oxidase-like_N"/>
</dbReference>
<feature type="signal peptide" evidence="1">
    <location>
        <begin position="1"/>
        <end position="23"/>
    </location>
</feature>
<protein>
    <submittedName>
        <fullName evidence="3">Copper amine oxidase</fullName>
    </submittedName>
</protein>
<reference evidence="3" key="1">
    <citation type="submission" date="2020-12" db="EMBL/GenBank/DDBJ databases">
        <authorList>
            <person name="Huq M.A."/>
        </authorList>
    </citation>
    <scope>NUCLEOTIDE SEQUENCE</scope>
    <source>
        <strain evidence="3">MAHUQ-46</strain>
    </source>
</reference>
<evidence type="ECO:0000313" key="3">
    <source>
        <dbReference type="EMBL" id="MBJ6363242.1"/>
    </source>
</evidence>
<accession>A0A934J1U5</accession>
<comment type="caution">
    <text evidence="3">The sequence shown here is derived from an EMBL/GenBank/DDBJ whole genome shotgun (WGS) entry which is preliminary data.</text>
</comment>
<dbReference type="Proteomes" id="UP000640274">
    <property type="component" value="Unassembled WGS sequence"/>
</dbReference>
<feature type="domain" description="Copper amine oxidase-like N-terminal" evidence="2">
    <location>
        <begin position="35"/>
        <end position="91"/>
    </location>
</feature>
<proteinExistence type="predicted"/>
<feature type="chain" id="PRO_5038821520" evidence="1">
    <location>
        <begin position="24"/>
        <end position="188"/>
    </location>
</feature>
<keyword evidence="4" id="KW-1185">Reference proteome</keyword>
<evidence type="ECO:0000313" key="4">
    <source>
        <dbReference type="Proteomes" id="UP000640274"/>
    </source>
</evidence>
<evidence type="ECO:0000259" key="2">
    <source>
        <dbReference type="Pfam" id="PF07833"/>
    </source>
</evidence>
<dbReference type="Pfam" id="PF07833">
    <property type="entry name" value="Cu_amine_oxidN1"/>
    <property type="match status" value="1"/>
</dbReference>
<evidence type="ECO:0000256" key="1">
    <source>
        <dbReference type="SAM" id="SignalP"/>
    </source>
</evidence>
<dbReference type="AlphaFoldDB" id="A0A934J1U5"/>
<dbReference type="EMBL" id="JAELUP010000103">
    <property type="protein sequence ID" value="MBJ6363242.1"/>
    <property type="molecule type" value="Genomic_DNA"/>
</dbReference>
<keyword evidence="1" id="KW-0732">Signal</keyword>
<name>A0A934J1U5_9BACL</name>
<sequence>MKIKKLVVLTLALSLFGGTALFADSTAQKVRVFVNGIESKESGLLSEGSTFLPLRQIASSLQALVVWDDSAKRASIYKPNVHMFLFQGQNSFGNVKQGRVTFSVFSQIDNLKVDINGVKVAIADPAGDEKLIQAQDVNPSKQPDNFWFRSEDFRYNFDSAGKYLIRFYIKPVSSNEWTVVSEKTITAQ</sequence>
<dbReference type="RefSeq" id="WP_199020802.1">
    <property type="nucleotide sequence ID" value="NZ_JAELUP010000103.1"/>
</dbReference>
<organism evidence="3 4">
    <name type="scientific">Paenibacillus roseus</name>
    <dbReference type="NCBI Taxonomy" id="2798579"/>
    <lineage>
        <taxon>Bacteria</taxon>
        <taxon>Bacillati</taxon>
        <taxon>Bacillota</taxon>
        <taxon>Bacilli</taxon>
        <taxon>Bacillales</taxon>
        <taxon>Paenibacillaceae</taxon>
        <taxon>Paenibacillus</taxon>
    </lineage>
</organism>
<gene>
    <name evidence="3" type="ORF">JFN88_18740</name>
</gene>